<gene>
    <name evidence="2" type="ORF">RMAR00112_LOCUS19390</name>
</gene>
<dbReference type="InterPro" id="IPR007497">
    <property type="entry name" value="SIMPL/DUF541"/>
</dbReference>
<dbReference type="PANTHER" id="PTHR34387">
    <property type="entry name" value="SLR1258 PROTEIN"/>
    <property type="match status" value="1"/>
</dbReference>
<dbReference type="InterPro" id="IPR052022">
    <property type="entry name" value="26kDa_periplasmic_antigen"/>
</dbReference>
<keyword evidence="1" id="KW-0732">Signal</keyword>
<evidence type="ECO:0000313" key="2">
    <source>
        <dbReference type="EMBL" id="CAE0051390.1"/>
    </source>
</evidence>
<accession>A0A7S2ZUU6</accession>
<dbReference type="Pfam" id="PF04402">
    <property type="entry name" value="SIMPL"/>
    <property type="match status" value="1"/>
</dbReference>
<evidence type="ECO:0008006" key="3">
    <source>
        <dbReference type="Google" id="ProtNLM"/>
    </source>
</evidence>
<name>A0A7S2ZUU6_9RHOD</name>
<feature type="chain" id="PRO_5031254082" description="SIMPL domain-containing protein" evidence="1">
    <location>
        <begin position="19"/>
        <end position="213"/>
    </location>
</feature>
<dbReference type="GO" id="GO:0006974">
    <property type="term" value="P:DNA damage response"/>
    <property type="evidence" value="ECO:0007669"/>
    <property type="project" value="TreeGrafter"/>
</dbReference>
<evidence type="ECO:0000256" key="1">
    <source>
        <dbReference type="SAM" id="SignalP"/>
    </source>
</evidence>
<dbReference type="Gene3D" id="3.30.70.2970">
    <property type="entry name" value="Protein of unknown function (DUF541), domain 2"/>
    <property type="match status" value="1"/>
</dbReference>
<feature type="signal peptide" evidence="1">
    <location>
        <begin position="1"/>
        <end position="18"/>
    </location>
</feature>
<proteinExistence type="predicted"/>
<dbReference type="PANTHER" id="PTHR34387:SF1">
    <property type="entry name" value="PERIPLASMIC IMMUNOGENIC PROTEIN"/>
    <property type="match status" value="1"/>
</dbReference>
<dbReference type="EMBL" id="HBHW01025039">
    <property type="protein sequence ID" value="CAE0051390.1"/>
    <property type="molecule type" value="Transcribed_RNA"/>
</dbReference>
<organism evidence="2">
    <name type="scientific">Rhodosorus marinus</name>
    <dbReference type="NCBI Taxonomy" id="101924"/>
    <lineage>
        <taxon>Eukaryota</taxon>
        <taxon>Rhodophyta</taxon>
        <taxon>Stylonematophyceae</taxon>
        <taxon>Stylonematales</taxon>
        <taxon>Stylonemataceae</taxon>
        <taxon>Rhodosorus</taxon>
    </lineage>
</organism>
<protein>
    <recommendedName>
        <fullName evidence="3">SIMPL domain-containing protein</fullName>
    </recommendedName>
</protein>
<dbReference type="Gene3D" id="3.30.110.170">
    <property type="entry name" value="Protein of unknown function (DUF541), domain 1"/>
    <property type="match status" value="1"/>
</dbReference>
<reference evidence="2" key="1">
    <citation type="submission" date="2021-01" db="EMBL/GenBank/DDBJ databases">
        <authorList>
            <person name="Corre E."/>
            <person name="Pelletier E."/>
            <person name="Niang G."/>
            <person name="Scheremetjew M."/>
            <person name="Finn R."/>
            <person name="Kale V."/>
            <person name="Holt S."/>
            <person name="Cochrane G."/>
            <person name="Meng A."/>
            <person name="Brown T."/>
            <person name="Cohen L."/>
        </authorList>
    </citation>
    <scope>NUCLEOTIDE SEQUENCE</scope>
    <source>
        <strain evidence="2">CCMP 769</strain>
    </source>
</reference>
<dbReference type="AlphaFoldDB" id="A0A7S2ZUU6"/>
<sequence>MVLKSWIVVLGLFSLGIAEVMSDAALLETVPRITVQGRGMVDAPPDEVVFNANVEKRSKTSKEAKEFVAVVTNRIIDQLATLGIVAPDVSTTGFRLYPVYEYSRRTSKSYIDGYSCSNRLRIHVADIEKGGKVMDEVIRTGGDDVRVDDFNLGVSDIGKFESEARLKAIEDAIGKVDDLLGGAGTTRGRLLRIKENRKFQSEPHKSKASQVCR</sequence>